<dbReference type="AlphaFoldDB" id="A0A914YUX3"/>
<evidence type="ECO:0000256" key="1">
    <source>
        <dbReference type="SAM" id="MobiDB-lite"/>
    </source>
</evidence>
<reference evidence="3" key="1">
    <citation type="submission" date="2022-11" db="UniProtKB">
        <authorList>
            <consortium name="WormBaseParasite"/>
        </authorList>
    </citation>
    <scope>IDENTIFICATION</scope>
</reference>
<protein>
    <submittedName>
        <fullName evidence="3">FLYWCH-type domain-containing protein</fullName>
    </submittedName>
</protein>
<dbReference type="Proteomes" id="UP000887577">
    <property type="component" value="Unplaced"/>
</dbReference>
<sequence>MEEFTFDIRPTTGTNPALFVNGNKHFLRAKNKKGSTHWVCYLNKGSKRCQGKARTEITNGKIELANVWDHTCQCTNSTDKTIMSHIDSTKTASPITKHDKHESTKAIQKKKKTIKTVHPADPNYQTLKDLNGDDIFTRKQPTKESDDSGVNLKPGNLD</sequence>
<organism evidence="2 3">
    <name type="scientific">Panagrolaimus superbus</name>
    <dbReference type="NCBI Taxonomy" id="310955"/>
    <lineage>
        <taxon>Eukaryota</taxon>
        <taxon>Metazoa</taxon>
        <taxon>Ecdysozoa</taxon>
        <taxon>Nematoda</taxon>
        <taxon>Chromadorea</taxon>
        <taxon>Rhabditida</taxon>
        <taxon>Tylenchina</taxon>
        <taxon>Panagrolaimomorpha</taxon>
        <taxon>Panagrolaimoidea</taxon>
        <taxon>Panagrolaimidae</taxon>
        <taxon>Panagrolaimus</taxon>
    </lineage>
</organism>
<accession>A0A914YUX3</accession>
<keyword evidence="2" id="KW-1185">Reference proteome</keyword>
<feature type="region of interest" description="Disordered" evidence="1">
    <location>
        <begin position="89"/>
        <end position="158"/>
    </location>
</feature>
<proteinExistence type="predicted"/>
<dbReference type="WBParaSite" id="PSU_v2.g3774.t1">
    <property type="protein sequence ID" value="PSU_v2.g3774.t1"/>
    <property type="gene ID" value="PSU_v2.g3774"/>
</dbReference>
<feature type="compositionally biased region" description="Basic and acidic residues" evidence="1">
    <location>
        <begin position="135"/>
        <end position="146"/>
    </location>
</feature>
<evidence type="ECO:0000313" key="3">
    <source>
        <dbReference type="WBParaSite" id="PSU_v2.g3774.t1"/>
    </source>
</evidence>
<evidence type="ECO:0000313" key="2">
    <source>
        <dbReference type="Proteomes" id="UP000887577"/>
    </source>
</evidence>
<name>A0A914YUX3_9BILA</name>